<dbReference type="AlphaFoldDB" id="A0A2U1K590"/>
<dbReference type="RefSeq" id="WP_116554069.1">
    <property type="nucleotide sequence ID" value="NZ_QCZG01000009.1"/>
</dbReference>
<dbReference type="Pfam" id="PF00290">
    <property type="entry name" value="Trp_syntA"/>
    <property type="match status" value="1"/>
</dbReference>
<dbReference type="GO" id="GO:0004834">
    <property type="term" value="F:tryptophan synthase activity"/>
    <property type="evidence" value="ECO:0007669"/>
    <property type="project" value="UniProtKB-UniRule"/>
</dbReference>
<keyword evidence="4 9" id="KW-0028">Amino-acid biosynthesis</keyword>
<dbReference type="PANTHER" id="PTHR43406:SF1">
    <property type="entry name" value="TRYPTOPHAN SYNTHASE ALPHA CHAIN, CHLOROPLASTIC"/>
    <property type="match status" value="1"/>
</dbReference>
<feature type="active site" description="Proton acceptor" evidence="9">
    <location>
        <position position="46"/>
    </location>
</feature>
<evidence type="ECO:0000256" key="4">
    <source>
        <dbReference type="ARBA" id="ARBA00022605"/>
    </source>
</evidence>
<dbReference type="OrthoDB" id="9804578at2"/>
<comment type="similarity">
    <text evidence="9 10">Belongs to the TrpA family.</text>
</comment>
<dbReference type="PROSITE" id="PS00167">
    <property type="entry name" value="TRP_SYNTHASE_ALPHA"/>
    <property type="match status" value="1"/>
</dbReference>
<dbReference type="Gene3D" id="3.20.20.70">
    <property type="entry name" value="Aldolase class I"/>
    <property type="match status" value="1"/>
</dbReference>
<dbReference type="HAMAP" id="MF_00131">
    <property type="entry name" value="Trp_synth_alpha"/>
    <property type="match status" value="1"/>
</dbReference>
<keyword evidence="7 9" id="KW-0456">Lyase</keyword>
<dbReference type="GO" id="GO:0005829">
    <property type="term" value="C:cytosol"/>
    <property type="evidence" value="ECO:0007669"/>
    <property type="project" value="TreeGrafter"/>
</dbReference>
<evidence type="ECO:0000256" key="8">
    <source>
        <dbReference type="ARBA" id="ARBA00049047"/>
    </source>
</evidence>
<comment type="caution">
    <text evidence="11">The sequence shown here is derived from an EMBL/GenBank/DDBJ whole genome shotgun (WGS) entry which is preliminary data.</text>
</comment>
<organism evidence="11 12">
    <name type="scientific">Pueribacillus theae</name>
    <dbReference type="NCBI Taxonomy" id="2171751"/>
    <lineage>
        <taxon>Bacteria</taxon>
        <taxon>Bacillati</taxon>
        <taxon>Bacillota</taxon>
        <taxon>Bacilli</taxon>
        <taxon>Bacillales</taxon>
        <taxon>Bacillaceae</taxon>
        <taxon>Pueribacillus</taxon>
    </lineage>
</organism>
<accession>A0A2U1K590</accession>
<dbReference type="FunFam" id="3.20.20.70:FF:000037">
    <property type="entry name" value="Tryptophan synthase alpha chain"/>
    <property type="match status" value="1"/>
</dbReference>
<comment type="subunit">
    <text evidence="3 9">Tetramer of two alpha and two beta chains.</text>
</comment>
<name>A0A2U1K590_9BACI</name>
<keyword evidence="6 9" id="KW-0057">Aromatic amino acid biosynthesis</keyword>
<evidence type="ECO:0000313" key="11">
    <source>
        <dbReference type="EMBL" id="PWA12435.1"/>
    </source>
</evidence>
<feature type="active site" description="Proton acceptor" evidence="9">
    <location>
        <position position="57"/>
    </location>
</feature>
<evidence type="ECO:0000256" key="1">
    <source>
        <dbReference type="ARBA" id="ARBA00003365"/>
    </source>
</evidence>
<evidence type="ECO:0000256" key="6">
    <source>
        <dbReference type="ARBA" id="ARBA00023141"/>
    </source>
</evidence>
<dbReference type="PANTHER" id="PTHR43406">
    <property type="entry name" value="TRYPTOPHAN SYNTHASE, ALPHA CHAIN"/>
    <property type="match status" value="1"/>
</dbReference>
<protein>
    <recommendedName>
        <fullName evidence="9">Tryptophan synthase alpha chain</fullName>
        <ecNumber evidence="9">4.2.1.20</ecNumber>
    </recommendedName>
</protein>
<dbReference type="SUPFAM" id="SSF51366">
    <property type="entry name" value="Ribulose-phoshate binding barrel"/>
    <property type="match status" value="1"/>
</dbReference>
<dbReference type="InterPro" id="IPR013785">
    <property type="entry name" value="Aldolase_TIM"/>
</dbReference>
<evidence type="ECO:0000256" key="3">
    <source>
        <dbReference type="ARBA" id="ARBA00011270"/>
    </source>
</evidence>
<evidence type="ECO:0000256" key="2">
    <source>
        <dbReference type="ARBA" id="ARBA00004733"/>
    </source>
</evidence>
<dbReference type="EC" id="4.2.1.20" evidence="9"/>
<comment type="function">
    <text evidence="1 9">The alpha subunit is responsible for the aldol cleavage of indoleglycerol phosphate to indole and glyceraldehyde 3-phosphate.</text>
</comment>
<proteinExistence type="inferred from homology"/>
<dbReference type="Proteomes" id="UP000245998">
    <property type="component" value="Unassembled WGS sequence"/>
</dbReference>
<dbReference type="CDD" id="cd04724">
    <property type="entry name" value="Tryptophan_synthase_alpha"/>
    <property type="match status" value="1"/>
</dbReference>
<dbReference type="InterPro" id="IPR018204">
    <property type="entry name" value="Trp_synthase_alpha_AS"/>
</dbReference>
<evidence type="ECO:0000256" key="10">
    <source>
        <dbReference type="RuleBase" id="RU003662"/>
    </source>
</evidence>
<gene>
    <name evidence="9" type="primary">trpA</name>
    <name evidence="11" type="ORF">DCC39_06060</name>
</gene>
<evidence type="ECO:0000256" key="5">
    <source>
        <dbReference type="ARBA" id="ARBA00022822"/>
    </source>
</evidence>
<sequence>MNKRFSEHVENKKNLFIPFIVAGDPDNETTIELALKLESAGADAIELGIPYSDPLADGPVIQAASARALKKGMTLEKAITLVSSMRKKGLKIPVVIFTYYNLLLQLGLERFFALMSENDVDGLLVPDLPFEESEELRKKCKAENITYISLVAPTTSEVRLKEIVSEAQGFLYCVSSLGVTGTRSEFHPSVYTFLTNVRKYAKIPVAVGFGVSQPEQIEQLKDHCDGVIVGSAIVKQIGERENKLLKEETRMEALEEVFQYVCSLTEPNRRLVNDRR</sequence>
<dbReference type="InterPro" id="IPR002028">
    <property type="entry name" value="Trp_synthase_suA"/>
</dbReference>
<dbReference type="InterPro" id="IPR011060">
    <property type="entry name" value="RibuloseP-bd_barrel"/>
</dbReference>
<reference evidence="11 12" key="1">
    <citation type="submission" date="2018-04" db="EMBL/GenBank/DDBJ databases">
        <title>Camelliibacillus theae gen. nov., sp. nov., isolated from Pu'er tea.</title>
        <authorList>
            <person name="Niu L."/>
        </authorList>
    </citation>
    <scope>NUCLEOTIDE SEQUENCE [LARGE SCALE GENOMIC DNA]</scope>
    <source>
        <strain evidence="11 12">T8</strain>
    </source>
</reference>
<comment type="catalytic activity">
    <reaction evidence="8 9">
        <text>(1S,2R)-1-C-(indol-3-yl)glycerol 3-phosphate + L-serine = D-glyceraldehyde 3-phosphate + L-tryptophan + H2O</text>
        <dbReference type="Rhea" id="RHEA:10532"/>
        <dbReference type="ChEBI" id="CHEBI:15377"/>
        <dbReference type="ChEBI" id="CHEBI:33384"/>
        <dbReference type="ChEBI" id="CHEBI:57912"/>
        <dbReference type="ChEBI" id="CHEBI:58866"/>
        <dbReference type="ChEBI" id="CHEBI:59776"/>
        <dbReference type="EC" id="4.2.1.20"/>
    </reaction>
</comment>
<evidence type="ECO:0000256" key="7">
    <source>
        <dbReference type="ARBA" id="ARBA00023239"/>
    </source>
</evidence>
<comment type="pathway">
    <text evidence="2 9">Amino-acid biosynthesis; L-tryptophan biosynthesis; L-tryptophan from chorismate: step 5/5.</text>
</comment>
<dbReference type="EMBL" id="QCZG01000009">
    <property type="protein sequence ID" value="PWA12435.1"/>
    <property type="molecule type" value="Genomic_DNA"/>
</dbReference>
<keyword evidence="5 9" id="KW-0822">Tryptophan biosynthesis</keyword>
<dbReference type="NCBIfam" id="TIGR00262">
    <property type="entry name" value="trpA"/>
    <property type="match status" value="1"/>
</dbReference>
<dbReference type="UniPathway" id="UPA00035">
    <property type="reaction ID" value="UER00044"/>
</dbReference>
<evidence type="ECO:0000313" key="12">
    <source>
        <dbReference type="Proteomes" id="UP000245998"/>
    </source>
</evidence>
<evidence type="ECO:0000256" key="9">
    <source>
        <dbReference type="HAMAP-Rule" id="MF_00131"/>
    </source>
</evidence>
<keyword evidence="12" id="KW-1185">Reference proteome</keyword>